<evidence type="ECO:0000313" key="2">
    <source>
        <dbReference type="EMBL" id="KAB8212911.1"/>
    </source>
</evidence>
<accession>A0A5N6E5R9</accession>
<protein>
    <submittedName>
        <fullName evidence="2">Uncharacterized protein</fullName>
    </submittedName>
</protein>
<feature type="region of interest" description="Disordered" evidence="1">
    <location>
        <begin position="1"/>
        <end position="21"/>
    </location>
</feature>
<dbReference type="AlphaFoldDB" id="A0A5N6E5R9"/>
<proteinExistence type="predicted"/>
<keyword evidence="3" id="KW-1185">Reference proteome</keyword>
<gene>
    <name evidence="2" type="ORF">BDV33DRAFT_210721</name>
</gene>
<feature type="compositionally biased region" description="Polar residues" evidence="1">
    <location>
        <begin position="11"/>
        <end position="21"/>
    </location>
</feature>
<name>A0A5N6E5R9_9EURO</name>
<reference evidence="2 3" key="1">
    <citation type="submission" date="2019-04" db="EMBL/GenBank/DDBJ databases">
        <title>Fungal friends and foes A comparative genomics study of 23 Aspergillus species from section Flavi.</title>
        <authorList>
            <consortium name="DOE Joint Genome Institute"/>
            <person name="Kjaerbolling I."/>
            <person name="Vesth T.C."/>
            <person name="Frisvad J.C."/>
            <person name="Nybo J.L."/>
            <person name="Theobald S."/>
            <person name="Kildgaard S."/>
            <person name="Petersen T.I."/>
            <person name="Kuo A."/>
            <person name="Sato A."/>
            <person name="Lyhne E.K."/>
            <person name="Kogle M.E."/>
            <person name="Wiebenga A."/>
            <person name="Kun R.S."/>
            <person name="Lubbers R.J."/>
            <person name="Makela M.R."/>
            <person name="Barry K."/>
            <person name="Chovatia M."/>
            <person name="Clum A."/>
            <person name="Daum C."/>
            <person name="Haridas S."/>
            <person name="He G."/>
            <person name="LaButti K."/>
            <person name="Lipzen A."/>
            <person name="Mondo S."/>
            <person name="Pangilinan J."/>
            <person name="Riley R."/>
            <person name="Salamov A."/>
            <person name="Simmons B.A."/>
            <person name="Magnuson J.K."/>
            <person name="Henrissat B."/>
            <person name="Mortensen U.H."/>
            <person name="Larsen T.O."/>
            <person name="De vries R.P."/>
            <person name="Grigoriev I.V."/>
            <person name="Machida M."/>
            <person name="Baker S.E."/>
            <person name="Andersen M.R."/>
        </authorList>
    </citation>
    <scope>NUCLEOTIDE SEQUENCE [LARGE SCALE GENOMIC DNA]</scope>
    <source>
        <strain evidence="2 3">CBS 126849</strain>
    </source>
</reference>
<sequence>MVHLQRPDAYGNTSRPTSKTWSGRNGVADLLSLVGSEVENIQQHVWDNSRQINQLQNTNAQLCIQNTQLHGENMHLREQIAHLQGGLLKLYASESSLKQDVKKLEAMLKVSEWQEDEELPKVSSKRTGEAVHD</sequence>
<organism evidence="2 3">
    <name type="scientific">Aspergillus novoparasiticus</name>
    <dbReference type="NCBI Taxonomy" id="986946"/>
    <lineage>
        <taxon>Eukaryota</taxon>
        <taxon>Fungi</taxon>
        <taxon>Dikarya</taxon>
        <taxon>Ascomycota</taxon>
        <taxon>Pezizomycotina</taxon>
        <taxon>Eurotiomycetes</taxon>
        <taxon>Eurotiomycetidae</taxon>
        <taxon>Eurotiales</taxon>
        <taxon>Aspergillaceae</taxon>
        <taxon>Aspergillus</taxon>
        <taxon>Aspergillus subgen. Circumdati</taxon>
    </lineage>
</organism>
<dbReference type="EMBL" id="ML733792">
    <property type="protein sequence ID" value="KAB8212911.1"/>
    <property type="molecule type" value="Genomic_DNA"/>
</dbReference>
<evidence type="ECO:0000256" key="1">
    <source>
        <dbReference type="SAM" id="MobiDB-lite"/>
    </source>
</evidence>
<evidence type="ECO:0000313" key="3">
    <source>
        <dbReference type="Proteomes" id="UP000326799"/>
    </source>
</evidence>
<dbReference type="Proteomes" id="UP000326799">
    <property type="component" value="Unassembled WGS sequence"/>
</dbReference>